<organism evidence="1 2">
    <name type="scientific">Baudoinia panamericana (strain UAMH 10762)</name>
    <name type="common">Angels' share fungus</name>
    <name type="synonym">Baudoinia compniacensis (strain UAMH 10762)</name>
    <dbReference type="NCBI Taxonomy" id="717646"/>
    <lineage>
        <taxon>Eukaryota</taxon>
        <taxon>Fungi</taxon>
        <taxon>Dikarya</taxon>
        <taxon>Ascomycota</taxon>
        <taxon>Pezizomycotina</taxon>
        <taxon>Dothideomycetes</taxon>
        <taxon>Dothideomycetidae</taxon>
        <taxon>Mycosphaerellales</taxon>
        <taxon>Teratosphaeriaceae</taxon>
        <taxon>Baudoinia</taxon>
    </lineage>
</organism>
<sequence length="93" mass="10444">MYRQEYQASASDWGSALRLPTSEDVVAVPDFVITAVSAVLYLRAHWQCLDLPIQLSIPSSAKIVDFPPPTRFGPSGGVWCYRIVRHSCWTPTY</sequence>
<proteinExistence type="predicted"/>
<accession>M2MXR4</accession>
<protein>
    <submittedName>
        <fullName evidence="1">Uncharacterized protein</fullName>
    </submittedName>
</protein>
<dbReference type="KEGG" id="bcom:BAUCODRAFT_333306"/>
<dbReference type="HOGENOM" id="CLU_2399340_0_0_1"/>
<keyword evidence="2" id="KW-1185">Reference proteome</keyword>
<dbReference type="AlphaFoldDB" id="M2MXR4"/>
<dbReference type="EMBL" id="KB445565">
    <property type="protein sequence ID" value="EMC91030.1"/>
    <property type="molecule type" value="Genomic_DNA"/>
</dbReference>
<dbReference type="RefSeq" id="XP_007681945.1">
    <property type="nucleotide sequence ID" value="XM_007683755.1"/>
</dbReference>
<evidence type="ECO:0000313" key="2">
    <source>
        <dbReference type="Proteomes" id="UP000011761"/>
    </source>
</evidence>
<dbReference type="Proteomes" id="UP000011761">
    <property type="component" value="Unassembled WGS sequence"/>
</dbReference>
<name>M2MXR4_BAUPA</name>
<reference evidence="1 2" key="1">
    <citation type="journal article" date="2012" name="PLoS Pathog.">
        <title>Diverse lifestyles and strategies of plant pathogenesis encoded in the genomes of eighteen Dothideomycetes fungi.</title>
        <authorList>
            <person name="Ohm R.A."/>
            <person name="Feau N."/>
            <person name="Henrissat B."/>
            <person name="Schoch C.L."/>
            <person name="Horwitz B.A."/>
            <person name="Barry K.W."/>
            <person name="Condon B.J."/>
            <person name="Copeland A.C."/>
            <person name="Dhillon B."/>
            <person name="Glaser F."/>
            <person name="Hesse C.N."/>
            <person name="Kosti I."/>
            <person name="LaButti K."/>
            <person name="Lindquist E.A."/>
            <person name="Lucas S."/>
            <person name="Salamov A.A."/>
            <person name="Bradshaw R.E."/>
            <person name="Ciuffetti L."/>
            <person name="Hamelin R.C."/>
            <person name="Kema G.H.J."/>
            <person name="Lawrence C."/>
            <person name="Scott J.A."/>
            <person name="Spatafora J.W."/>
            <person name="Turgeon B.G."/>
            <person name="de Wit P.J.G.M."/>
            <person name="Zhong S."/>
            <person name="Goodwin S.B."/>
            <person name="Grigoriev I.V."/>
        </authorList>
    </citation>
    <scope>NUCLEOTIDE SEQUENCE [LARGE SCALE GENOMIC DNA]</scope>
    <source>
        <strain evidence="1 2">UAMH 10762</strain>
    </source>
</reference>
<dbReference type="GeneID" id="19112088"/>
<gene>
    <name evidence="1" type="ORF">BAUCODRAFT_333306</name>
</gene>
<evidence type="ECO:0000313" key="1">
    <source>
        <dbReference type="EMBL" id="EMC91030.1"/>
    </source>
</evidence>